<evidence type="ECO:0000313" key="3">
    <source>
        <dbReference type="EMBL" id="CAF89516.1"/>
    </source>
</evidence>
<dbReference type="EMBL" id="CAAE01007053">
    <property type="protein sequence ID" value="CAF89516.1"/>
    <property type="molecule type" value="Genomic_DNA"/>
</dbReference>
<dbReference type="AlphaFoldDB" id="Q4TC66"/>
<dbReference type="OrthoDB" id="6084525at2759"/>
<dbReference type="GO" id="GO:0030165">
    <property type="term" value="F:PDZ domain binding"/>
    <property type="evidence" value="ECO:0007669"/>
    <property type="project" value="TreeGrafter"/>
</dbReference>
<name>Q4TC66_TETNG</name>
<dbReference type="InterPro" id="IPR057092">
    <property type="entry name" value="SAM_KIDINS220"/>
</dbReference>
<evidence type="ECO:0000256" key="1">
    <source>
        <dbReference type="SAM" id="MobiDB-lite"/>
    </source>
</evidence>
<dbReference type="PANTHER" id="PTHR24116">
    <property type="entry name" value="KINASE D-INTERACTING SUBSTRATE OF 220 KDA"/>
    <property type="match status" value="1"/>
</dbReference>
<feature type="region of interest" description="Disordered" evidence="1">
    <location>
        <begin position="489"/>
        <end position="511"/>
    </location>
</feature>
<feature type="compositionally biased region" description="Polar residues" evidence="1">
    <location>
        <begin position="803"/>
        <end position="830"/>
    </location>
</feature>
<gene>
    <name evidence="3" type="ORF">GSTENG00003446001</name>
</gene>
<dbReference type="PANTHER" id="PTHR24116:SF2">
    <property type="entry name" value="KINASE D-INTERACTING SUBSTRATE OF 220 KDA B"/>
    <property type="match status" value="1"/>
</dbReference>
<protein>
    <submittedName>
        <fullName evidence="3">(spotted green pufferfish) hypothetical protein</fullName>
    </submittedName>
</protein>
<dbReference type="GO" id="GO:0019887">
    <property type="term" value="F:protein kinase regulator activity"/>
    <property type="evidence" value="ECO:0007669"/>
    <property type="project" value="TreeGrafter"/>
</dbReference>
<evidence type="ECO:0000259" key="2">
    <source>
        <dbReference type="Pfam" id="PF23307"/>
    </source>
</evidence>
<reference evidence="3" key="2">
    <citation type="submission" date="2004-02" db="EMBL/GenBank/DDBJ databases">
        <authorList>
            <consortium name="Genoscope"/>
            <consortium name="Whitehead Institute Centre for Genome Research"/>
        </authorList>
    </citation>
    <scope>NUCLEOTIDE SEQUENCE</scope>
</reference>
<organism evidence="3">
    <name type="scientific">Tetraodon nigroviridis</name>
    <name type="common">Spotted green pufferfish</name>
    <name type="synonym">Chelonodon nigroviridis</name>
    <dbReference type="NCBI Taxonomy" id="99883"/>
    <lineage>
        <taxon>Eukaryota</taxon>
        <taxon>Metazoa</taxon>
        <taxon>Chordata</taxon>
        <taxon>Craniata</taxon>
        <taxon>Vertebrata</taxon>
        <taxon>Euteleostomi</taxon>
        <taxon>Actinopterygii</taxon>
        <taxon>Neopterygii</taxon>
        <taxon>Teleostei</taxon>
        <taxon>Neoteleostei</taxon>
        <taxon>Acanthomorphata</taxon>
        <taxon>Eupercaria</taxon>
        <taxon>Tetraodontiformes</taxon>
        <taxon>Tetradontoidea</taxon>
        <taxon>Tetraodontidae</taxon>
        <taxon>Tetraodon</taxon>
    </lineage>
</organism>
<proteinExistence type="predicted"/>
<feature type="compositionally biased region" description="Low complexity" evidence="1">
    <location>
        <begin position="831"/>
        <end position="845"/>
    </location>
</feature>
<feature type="compositionally biased region" description="Low complexity" evidence="1">
    <location>
        <begin position="741"/>
        <end position="750"/>
    </location>
</feature>
<feature type="region of interest" description="Disordered" evidence="1">
    <location>
        <begin position="594"/>
        <end position="786"/>
    </location>
</feature>
<dbReference type="Pfam" id="PF23307">
    <property type="entry name" value="SAM_KIDINS220"/>
    <property type="match status" value="1"/>
</dbReference>
<reference evidence="3" key="1">
    <citation type="journal article" date="2004" name="Nature">
        <title>Genome duplication in the teleost fish Tetraodon nigroviridis reveals the early vertebrate proto-karyotype.</title>
        <authorList>
            <person name="Jaillon O."/>
            <person name="Aury J.-M."/>
            <person name="Brunet F."/>
            <person name="Petit J.-L."/>
            <person name="Stange-Thomann N."/>
            <person name="Mauceli E."/>
            <person name="Bouneau L."/>
            <person name="Fischer C."/>
            <person name="Ozouf-Costaz C."/>
            <person name="Bernot A."/>
            <person name="Nicaud S."/>
            <person name="Jaffe D."/>
            <person name="Fisher S."/>
            <person name="Lutfalla G."/>
            <person name="Dossat C."/>
            <person name="Segurens B."/>
            <person name="Dasilva C."/>
            <person name="Salanoubat M."/>
            <person name="Levy M."/>
            <person name="Boudet N."/>
            <person name="Castellano S."/>
            <person name="Anthouard V."/>
            <person name="Jubin C."/>
            <person name="Castelli V."/>
            <person name="Katinka M."/>
            <person name="Vacherie B."/>
            <person name="Biemont C."/>
            <person name="Skalli Z."/>
            <person name="Cattolico L."/>
            <person name="Poulain J."/>
            <person name="De Berardinis V."/>
            <person name="Cruaud C."/>
            <person name="Duprat S."/>
            <person name="Brottier P."/>
            <person name="Coutanceau J.-P."/>
            <person name="Gouzy J."/>
            <person name="Parra G."/>
            <person name="Lardier G."/>
            <person name="Chapple C."/>
            <person name="McKernan K.J."/>
            <person name="McEwan P."/>
            <person name="Bosak S."/>
            <person name="Kellis M."/>
            <person name="Volff J.-N."/>
            <person name="Guigo R."/>
            <person name="Zody M.C."/>
            <person name="Mesirov J."/>
            <person name="Lindblad-Toh K."/>
            <person name="Birren B."/>
            <person name="Nusbaum C."/>
            <person name="Kahn D."/>
            <person name="Robinson-Rechavi M."/>
            <person name="Laudet V."/>
            <person name="Schachter V."/>
            <person name="Quetier F."/>
            <person name="Saurin W."/>
            <person name="Scarpelli C."/>
            <person name="Wincker P."/>
            <person name="Lander E.S."/>
            <person name="Weissenbach J."/>
            <person name="Roest Crollius H."/>
        </authorList>
    </citation>
    <scope>NUCLEOTIDE SEQUENCE [LARGE SCALE GENOMIC DNA]</scope>
</reference>
<feature type="compositionally biased region" description="Pro residues" evidence="1">
    <location>
        <begin position="107"/>
        <end position="119"/>
    </location>
</feature>
<feature type="region of interest" description="Disordered" evidence="1">
    <location>
        <begin position="64"/>
        <end position="123"/>
    </location>
</feature>
<feature type="compositionally biased region" description="Basic and acidic residues" evidence="1">
    <location>
        <begin position="83"/>
        <end position="92"/>
    </location>
</feature>
<feature type="compositionally biased region" description="Basic and acidic residues" evidence="1">
    <location>
        <begin position="724"/>
        <end position="740"/>
    </location>
</feature>
<feature type="region of interest" description="Disordered" evidence="1">
    <location>
        <begin position="1"/>
        <end position="42"/>
    </location>
</feature>
<feature type="domain" description="Kinase D-interacting substrate of 220 kDa-like SAM" evidence="2">
    <location>
        <begin position="377"/>
        <end position="448"/>
    </location>
</feature>
<accession>Q4TC66</accession>
<feature type="non-terminal residue" evidence="3">
    <location>
        <position position="1"/>
    </location>
</feature>
<feature type="compositionally biased region" description="Polar residues" evidence="1">
    <location>
        <begin position="850"/>
        <end position="867"/>
    </location>
</feature>
<feature type="region of interest" description="Disordered" evidence="1">
    <location>
        <begin position="803"/>
        <end position="870"/>
    </location>
</feature>
<dbReference type="InterPro" id="IPR052771">
    <property type="entry name" value="Neurotrophin_sig_adaptor"/>
</dbReference>
<sequence>WQEEPDRKLSQHSLSELSRTAPGRRVSSCCRLRAPPLPPDQGAHDLLCAGHVPAAAGAALGDAAGVRGPEQADGDGGLVQRHQPPDHEEAAQHHLTHRSVVGSSAHPPAPVANPPPSPPAGRLLRANQITFNWDRLASWINLTEQWPYRTSWLILYLEDTQGVPDHAALKTLYERVSKNIPTTKDMEPLLEIDGDVRSFEVFLSSRTPVLTAKDIRTFLPCTVNLDPKLREVIADVLAAREQMNVGGVNYPPLPLQEVQPRPASVYSQVSSACSPSASFSGAFHQPAGGVASPQPHSSYYSGLSGAQHPFYNRGELRPHTRTAYAAVLICWKGVTSSGRLAHLKLLFIRSFVGVGVSHLVDSSGPCVQASVVSAASAVFLGSMTTEAICELLRQIDGIDASMLGQYSATVRKANVNGRVLSQCNIDELKKEMSMNFGDWQLFRATVSQTPPPVTRDLLLTSPTRLPLPPYLQVLNMRHMENQLLQEDAASEQGSVVGGGGEAGRRGGAPPPANADGSAMFTFNLSFEELSTLGLEEPARAGGVAWMSAAQRTASMNSLNSQESSNDIGKLTDRQQAEYRSAYQEYIAQMAQLEMGGGGGERPVQPQPGQFMTPPEDKSKDGGEQDGRKAFGKRNGGKAAPDNPDFCSGDLLDPITEEDEHGAARTPRARRSSAERGGLFQGAADLKLKAGGGLRYQKLTSDEHEWEESDSKAAARAPGGGAVLKAKDFLSESTLDKKESSDSGVRSSESSPNHSLQDEEAELSQLERSPLMELGREGPGAAPAAGLQEPAVVRMSICSEDQCSLLASSPEESWPSSGTFNLNRSPSNVTLNNNSHAQHATAASSHRVGPSRSSTPSAGTRPGPNNENVRVVHLKRAVTPGDPPEICTMSCDTVTFSEERESIL</sequence>
<comment type="caution">
    <text evidence="3">The sequence shown here is derived from an EMBL/GenBank/DDBJ whole genome shotgun (WGS) entry which is preliminary data.</text>
</comment>
<dbReference type="KEGG" id="tng:GSTEN00003446G001"/>
<feature type="compositionally biased region" description="Basic and acidic residues" evidence="1">
    <location>
        <begin position="614"/>
        <end position="628"/>
    </location>
</feature>